<evidence type="ECO:0000313" key="3">
    <source>
        <dbReference type="Proteomes" id="UP000092444"/>
    </source>
</evidence>
<dbReference type="AlphaFoldDB" id="A0A1B0G5D4"/>
<feature type="region of interest" description="Disordered" evidence="1">
    <location>
        <begin position="937"/>
        <end position="1002"/>
    </location>
</feature>
<feature type="region of interest" description="Disordered" evidence="1">
    <location>
        <begin position="21"/>
        <end position="92"/>
    </location>
</feature>
<organism evidence="2 3">
    <name type="scientific">Glossina morsitans morsitans</name>
    <name type="common">Savannah tsetse fly</name>
    <dbReference type="NCBI Taxonomy" id="37546"/>
    <lineage>
        <taxon>Eukaryota</taxon>
        <taxon>Metazoa</taxon>
        <taxon>Ecdysozoa</taxon>
        <taxon>Arthropoda</taxon>
        <taxon>Hexapoda</taxon>
        <taxon>Insecta</taxon>
        <taxon>Pterygota</taxon>
        <taxon>Neoptera</taxon>
        <taxon>Endopterygota</taxon>
        <taxon>Diptera</taxon>
        <taxon>Brachycera</taxon>
        <taxon>Muscomorpha</taxon>
        <taxon>Hippoboscoidea</taxon>
        <taxon>Glossinidae</taxon>
        <taxon>Glossina</taxon>
    </lineage>
</organism>
<protein>
    <submittedName>
        <fullName evidence="2">Uncharacterized protein</fullName>
    </submittedName>
</protein>
<feature type="region of interest" description="Disordered" evidence="1">
    <location>
        <begin position="300"/>
        <end position="331"/>
    </location>
</feature>
<feature type="region of interest" description="Disordered" evidence="1">
    <location>
        <begin position="489"/>
        <end position="516"/>
    </location>
</feature>
<feature type="compositionally biased region" description="Polar residues" evidence="1">
    <location>
        <begin position="310"/>
        <end position="331"/>
    </location>
</feature>
<accession>A0A1B0G5D4</accession>
<feature type="compositionally biased region" description="Polar residues" evidence="1">
    <location>
        <begin position="28"/>
        <end position="38"/>
    </location>
</feature>
<dbReference type="STRING" id="37546.A0A1B0G5D4"/>
<feature type="compositionally biased region" description="Polar residues" evidence="1">
    <location>
        <begin position="50"/>
        <end position="79"/>
    </location>
</feature>
<feature type="compositionally biased region" description="Basic and acidic residues" evidence="1">
    <location>
        <begin position="951"/>
        <end position="985"/>
    </location>
</feature>
<name>A0A1B0G5D4_GLOMM</name>
<feature type="compositionally biased region" description="Polar residues" evidence="1">
    <location>
        <begin position="500"/>
        <end position="512"/>
    </location>
</feature>
<dbReference type="Proteomes" id="UP000092444">
    <property type="component" value="Unassembled WGS sequence"/>
</dbReference>
<reference evidence="2" key="1">
    <citation type="submission" date="2020-05" db="UniProtKB">
        <authorList>
            <consortium name="EnsemblMetazoa"/>
        </authorList>
    </citation>
    <scope>IDENTIFICATION</scope>
    <source>
        <strain evidence="2">Yale</strain>
    </source>
</reference>
<keyword evidence="3" id="KW-1185">Reference proteome</keyword>
<proteinExistence type="predicted"/>
<dbReference type="EnsemblMetazoa" id="GMOY008530-RA">
    <property type="protein sequence ID" value="GMOY008530-PA"/>
    <property type="gene ID" value="GMOY008530"/>
</dbReference>
<sequence length="1002" mass="112879">LTEHSSIQSVKPVKVTTLIESAKLPTPQEGSPVNLSVNKTKDTSPFAEMSESSHAKTNLISTITRSPTENDLIQSPQHQSGRRASDADPNVDVTMNDPQYLDEIMSSGGVRRKILELEELQNISKVGEGATLSIASPQKHTTVKHFAHGLKEKVSTSLEALPFAVRSRESKKRDVNLPILEEQIFNAIDVELMRLTPSEPPTEIIKLSPTEDLETRAKNMENIEEVVCEKICHKRKSFDVATEDVLLKLETKEFEEARQTCDDETESIMKVKDVVQSFERRYPLSSAQPPSFESIKIETKPIDTPDTPVSPASRSETNTDITEINRSSSTTDSIVGKTHETVYIESKISKIAKMFEGDLDRNKTQEFIRDNIYETEFKDNTGTHKTDDIVEPCQLATISSRTQVCDTKEQYFTNKPTKMTNSDNIDKHIWDNSTVRGKVMQYEEKWEFPKSLETTTNAKKTINITMVTERPADQSFMTLESINTSSVIDHSAGQPEIEDGSSSSSQFHTPSEITPPDIRLEQFGRKYRPEISFTAIANLDLDHSSDDEREDSLIERKKEDVAIPEATQITQISELMDTKLTGILSTNDKEAFESKPKKFSDKSDSELISPKKSRELFKDKGADRQSVSKSVEVLSLGQEPISKFELQRLIDKSDEDHVRETIHIERITVLPTKKIYLPQAQHTESSDKRISTEKLRQPIKGKYLDEVIITKNEESSAIEDKDFLHENSLDKRDKLDLKSKSLVPCQVVRSTRKSDSTLRSEIEINKCIERKDKKIIIDTKPLDKLIDTKLTDALQPDHEGILKTEALDKLDSKLSSPVLLKKSLEKEHADKLISVTTANALPSVYEDIPPPSKTLEKKHLDTLVDVKLTDTLQPDYAVILETKSLHEFVSELSSSVELKKSPEKEHPDISLDVKAIVALPPEYEKCLLGKSAKSLDKAHPKFSPPGYKNTPKKEHPEMLLDPKLADAAQPDHSKILKTKPLDTLDSKLSSQVEPKKYVKKNN</sequence>
<evidence type="ECO:0000256" key="1">
    <source>
        <dbReference type="SAM" id="MobiDB-lite"/>
    </source>
</evidence>
<evidence type="ECO:0000313" key="2">
    <source>
        <dbReference type="EnsemblMetazoa" id="GMOY008530-PA"/>
    </source>
</evidence>
<dbReference type="EMBL" id="CCAG010003660">
    <property type="status" value="NOT_ANNOTATED_CDS"/>
    <property type="molecule type" value="Genomic_DNA"/>
</dbReference>
<dbReference type="VEuPathDB" id="VectorBase:GMOY008530"/>